<evidence type="ECO:0000256" key="6">
    <source>
        <dbReference type="ARBA" id="ARBA00022801"/>
    </source>
</evidence>
<keyword evidence="9" id="KW-0732">Signal</keyword>
<keyword evidence="7" id="KW-1015">Disulfide bond</keyword>
<comment type="similarity">
    <text evidence="3 8">Belongs to the AB hydrolase superfamily. Lipase family.</text>
</comment>
<evidence type="ECO:0000259" key="10">
    <source>
        <dbReference type="Pfam" id="PF00151"/>
    </source>
</evidence>
<organism evidence="11 12">
    <name type="scientific">Pseudoatta argentina</name>
    <dbReference type="NCBI Taxonomy" id="621737"/>
    <lineage>
        <taxon>Eukaryota</taxon>
        <taxon>Metazoa</taxon>
        <taxon>Ecdysozoa</taxon>
        <taxon>Arthropoda</taxon>
        <taxon>Hexapoda</taxon>
        <taxon>Insecta</taxon>
        <taxon>Pterygota</taxon>
        <taxon>Neoptera</taxon>
        <taxon>Endopterygota</taxon>
        <taxon>Hymenoptera</taxon>
        <taxon>Apocrita</taxon>
        <taxon>Aculeata</taxon>
        <taxon>Formicoidea</taxon>
        <taxon>Formicidae</taxon>
        <taxon>Myrmicinae</taxon>
        <taxon>Pseudoatta</taxon>
    </lineage>
</organism>
<feature type="non-terminal residue" evidence="11">
    <location>
        <position position="1"/>
    </location>
</feature>
<feature type="chain" id="PRO_5032314233" description="phospholipase A1" evidence="9">
    <location>
        <begin position="24"/>
        <end position="390"/>
    </location>
</feature>
<dbReference type="GO" id="GO:0016042">
    <property type="term" value="P:lipid catabolic process"/>
    <property type="evidence" value="ECO:0007669"/>
    <property type="project" value="TreeGrafter"/>
</dbReference>
<comment type="subcellular location">
    <subcellularLocation>
        <location evidence="2">Secreted</location>
    </subcellularLocation>
</comment>
<dbReference type="InterPro" id="IPR029058">
    <property type="entry name" value="AB_hydrolase_fold"/>
</dbReference>
<dbReference type="PANTHER" id="PTHR11610:SF173">
    <property type="entry name" value="LIPASE DOMAIN-CONTAINING PROTEIN-RELATED"/>
    <property type="match status" value="1"/>
</dbReference>
<feature type="signal peptide" evidence="9">
    <location>
        <begin position="1"/>
        <end position="23"/>
    </location>
</feature>
<dbReference type="Gene3D" id="3.40.50.1820">
    <property type="entry name" value="alpha/beta hydrolase"/>
    <property type="match status" value="2"/>
</dbReference>
<keyword evidence="5" id="KW-0964">Secreted</keyword>
<feature type="domain" description="Lipase" evidence="10">
    <location>
        <begin position="304"/>
        <end position="389"/>
    </location>
</feature>
<evidence type="ECO:0000313" key="12">
    <source>
        <dbReference type="Proteomes" id="UP000668214"/>
    </source>
</evidence>
<evidence type="ECO:0000256" key="3">
    <source>
        <dbReference type="ARBA" id="ARBA00010701"/>
    </source>
</evidence>
<dbReference type="EC" id="3.1.1.32" evidence="4"/>
<name>A0A836EUN8_9HYME</name>
<keyword evidence="6" id="KW-0378">Hydrolase</keyword>
<dbReference type="SUPFAM" id="SSF53474">
    <property type="entry name" value="alpha/beta-Hydrolases"/>
    <property type="match status" value="2"/>
</dbReference>
<evidence type="ECO:0000256" key="5">
    <source>
        <dbReference type="ARBA" id="ARBA00022525"/>
    </source>
</evidence>
<comment type="catalytic activity">
    <reaction evidence="1">
        <text>a 1,2-diacyl-sn-glycero-3-phosphocholine + H2O = a 2-acyl-sn-glycero-3-phosphocholine + a fatty acid + H(+)</text>
        <dbReference type="Rhea" id="RHEA:18689"/>
        <dbReference type="ChEBI" id="CHEBI:15377"/>
        <dbReference type="ChEBI" id="CHEBI:15378"/>
        <dbReference type="ChEBI" id="CHEBI:28868"/>
        <dbReference type="ChEBI" id="CHEBI:57643"/>
        <dbReference type="ChEBI" id="CHEBI:57875"/>
        <dbReference type="EC" id="3.1.1.32"/>
    </reaction>
</comment>
<dbReference type="EMBL" id="JAANIA010000992">
    <property type="protein sequence ID" value="KAG5322387.1"/>
    <property type="molecule type" value="Genomic_DNA"/>
</dbReference>
<evidence type="ECO:0000256" key="7">
    <source>
        <dbReference type="ARBA" id="ARBA00023157"/>
    </source>
</evidence>
<dbReference type="InterPro" id="IPR013818">
    <property type="entry name" value="Lipase"/>
</dbReference>
<sequence length="390" mass="42719">MMQLTTIASSLILFYGLFGTITATTDTNNDHDAVNILYFTSKINIKIFTFLISDWSTSCILGVKHVSIALYTRDIPNGQFVQVNESCNFLNSSTSIFFITHGFIANHSNYNLSVVASQLLKKQYAVFSLDWSDAACYNDPAVVNLLEYPFAVRNTREVGNYLANYIKSICDTCSVPFKNIALVGHSLGAHISSFAAKNLQTSGYGKVPLLIGSDPAGPLFMLNGPEDRFSDTDAERVIALHTSALGLQKSLGHLDLWFNNGKQYAVFSLDWSDAACYNDPAVLNLLEYPFAVRNTREVGNYWASVSFKNIALIGHSLGAHISSIAAKNLQTSGYGKVPLLIGCDPAGPLFMLNGPENRFSDTDAKRVIALHTSALGLQKSLGHLDLWFNN</sequence>
<comment type="caution">
    <text evidence="11">The sequence shown here is derived from an EMBL/GenBank/DDBJ whole genome shotgun (WGS) entry which is preliminary data.</text>
</comment>
<dbReference type="AlphaFoldDB" id="A0A836EUN8"/>
<dbReference type="Proteomes" id="UP000668214">
    <property type="component" value="Unassembled WGS sequence"/>
</dbReference>
<feature type="domain" description="Lipase" evidence="10">
    <location>
        <begin position="68"/>
        <end position="263"/>
    </location>
</feature>
<evidence type="ECO:0000256" key="1">
    <source>
        <dbReference type="ARBA" id="ARBA00000111"/>
    </source>
</evidence>
<dbReference type="GO" id="GO:0005615">
    <property type="term" value="C:extracellular space"/>
    <property type="evidence" value="ECO:0007669"/>
    <property type="project" value="TreeGrafter"/>
</dbReference>
<evidence type="ECO:0000256" key="8">
    <source>
        <dbReference type="RuleBase" id="RU004262"/>
    </source>
</evidence>
<proteinExistence type="inferred from homology"/>
<gene>
    <name evidence="11" type="primary">Pa1_3</name>
    <name evidence="11" type="ORF">G6Z78_0010161</name>
</gene>
<reference evidence="11" key="1">
    <citation type="submission" date="2020-02" db="EMBL/GenBank/DDBJ databases">
        <title>Relaxed selection underlies rapid genomic changes in the transitions from sociality to social parasitism in ants.</title>
        <authorList>
            <person name="Bi X."/>
        </authorList>
    </citation>
    <scope>NUCLEOTIDE SEQUENCE</scope>
    <source>
        <strain evidence="11">BGI-DK2014c</strain>
        <tissue evidence="11">Whole body</tissue>
    </source>
</reference>
<evidence type="ECO:0000313" key="11">
    <source>
        <dbReference type="EMBL" id="KAG5322387.1"/>
    </source>
</evidence>
<dbReference type="Pfam" id="PF00151">
    <property type="entry name" value="Lipase"/>
    <property type="match status" value="2"/>
</dbReference>
<feature type="non-terminal residue" evidence="11">
    <location>
        <position position="390"/>
    </location>
</feature>
<dbReference type="InterPro" id="IPR000734">
    <property type="entry name" value="TAG_lipase"/>
</dbReference>
<dbReference type="PANTHER" id="PTHR11610">
    <property type="entry name" value="LIPASE"/>
    <property type="match status" value="1"/>
</dbReference>
<evidence type="ECO:0000256" key="2">
    <source>
        <dbReference type="ARBA" id="ARBA00004613"/>
    </source>
</evidence>
<dbReference type="GO" id="GO:0008970">
    <property type="term" value="F:phospholipase A1 activity"/>
    <property type="evidence" value="ECO:0007669"/>
    <property type="project" value="UniProtKB-EC"/>
</dbReference>
<protein>
    <recommendedName>
        <fullName evidence="4">phospholipase A1</fullName>
        <ecNumber evidence="4">3.1.1.32</ecNumber>
    </recommendedName>
</protein>
<evidence type="ECO:0000256" key="9">
    <source>
        <dbReference type="SAM" id="SignalP"/>
    </source>
</evidence>
<accession>A0A836EUN8</accession>
<keyword evidence="12" id="KW-1185">Reference proteome</keyword>
<evidence type="ECO:0000256" key="4">
    <source>
        <dbReference type="ARBA" id="ARBA00013179"/>
    </source>
</evidence>